<evidence type="ECO:0000313" key="2">
    <source>
        <dbReference type="Proteomes" id="UP000568106"/>
    </source>
</evidence>
<name>A0A7W8MST8_9BACT</name>
<evidence type="ECO:0000313" key="1">
    <source>
        <dbReference type="EMBL" id="MBB5319316.1"/>
    </source>
</evidence>
<protein>
    <submittedName>
        <fullName evidence="1">Uncharacterized protein</fullName>
    </submittedName>
</protein>
<reference evidence="1" key="1">
    <citation type="submission" date="2020-08" db="EMBL/GenBank/DDBJ databases">
        <title>Genomic Encyclopedia of Type Strains, Phase IV (KMG-V): Genome sequencing to study the core and pangenomes of soil and plant-associated prokaryotes.</title>
        <authorList>
            <person name="Whitman W."/>
        </authorList>
    </citation>
    <scope>NUCLEOTIDE SEQUENCE [LARGE SCALE GENOMIC DNA]</scope>
    <source>
        <strain evidence="1">M8UP27</strain>
    </source>
</reference>
<dbReference type="EMBL" id="JACHDY010000007">
    <property type="protein sequence ID" value="MBB5319316.1"/>
    <property type="molecule type" value="Genomic_DNA"/>
</dbReference>
<dbReference type="AlphaFoldDB" id="A0A7W8MST8"/>
<gene>
    <name evidence="1" type="ORF">HDF09_004022</name>
</gene>
<proteinExistence type="predicted"/>
<organism evidence="1 2">
    <name type="scientific">Tunturiibacter empetritectus</name>
    <dbReference type="NCBI Taxonomy" id="3069691"/>
    <lineage>
        <taxon>Bacteria</taxon>
        <taxon>Pseudomonadati</taxon>
        <taxon>Acidobacteriota</taxon>
        <taxon>Terriglobia</taxon>
        <taxon>Terriglobales</taxon>
        <taxon>Acidobacteriaceae</taxon>
        <taxon>Tunturiibacter</taxon>
    </lineage>
</organism>
<accession>A0A7W8MST8</accession>
<dbReference type="Proteomes" id="UP000568106">
    <property type="component" value="Unassembled WGS sequence"/>
</dbReference>
<sequence length="62" mass="7068">MIFLCADCHAKVGRTKVVLSEMPRLLLVLWREQRPDGHEQAMIDFAAKSKLAERVPLFSEEG</sequence>
<keyword evidence="2" id="KW-1185">Reference proteome</keyword>
<comment type="caution">
    <text evidence="1">The sequence shown here is derived from an EMBL/GenBank/DDBJ whole genome shotgun (WGS) entry which is preliminary data.</text>
</comment>